<evidence type="ECO:0000256" key="1">
    <source>
        <dbReference type="SAM" id="MobiDB-lite"/>
    </source>
</evidence>
<evidence type="ECO:0000256" key="3">
    <source>
        <dbReference type="SAM" id="SignalP"/>
    </source>
</evidence>
<dbReference type="PANTHER" id="PTHR14327">
    <property type="entry name" value="CATION CHANNEL SPERM-ASSOCIATED PROTEIN SUBUNIT GAMMA"/>
    <property type="match status" value="1"/>
</dbReference>
<dbReference type="EMBL" id="CAWYQH010000130">
    <property type="protein sequence ID" value="CAK8692273.1"/>
    <property type="molecule type" value="Genomic_DNA"/>
</dbReference>
<reference evidence="6 7" key="1">
    <citation type="submission" date="2024-02" db="EMBL/GenBank/DDBJ databases">
        <authorList>
            <person name="Daric V."/>
            <person name="Darras S."/>
        </authorList>
    </citation>
    <scope>NUCLEOTIDE SEQUENCE [LARGE SCALE GENOMIC DNA]</scope>
</reference>
<evidence type="ECO:0000259" key="5">
    <source>
        <dbReference type="Pfam" id="PF22846"/>
    </source>
</evidence>
<keyword evidence="2" id="KW-1133">Transmembrane helix</keyword>
<feature type="transmembrane region" description="Helical" evidence="2">
    <location>
        <begin position="1030"/>
        <end position="1050"/>
    </location>
</feature>
<name>A0ABP0GKI5_CLALP</name>
<keyword evidence="3" id="KW-0732">Signal</keyword>
<evidence type="ECO:0000259" key="4">
    <source>
        <dbReference type="Pfam" id="PF22840"/>
    </source>
</evidence>
<keyword evidence="2" id="KW-0472">Membrane</keyword>
<keyword evidence="7" id="KW-1185">Reference proteome</keyword>
<dbReference type="InterPro" id="IPR053872">
    <property type="entry name" value="CATSPERG_N"/>
</dbReference>
<dbReference type="Proteomes" id="UP001642483">
    <property type="component" value="Unassembled WGS sequence"/>
</dbReference>
<proteinExistence type="predicted"/>
<feature type="compositionally biased region" description="Basic and acidic residues" evidence="1">
    <location>
        <begin position="1150"/>
        <end position="1159"/>
    </location>
</feature>
<feature type="chain" id="PRO_5046295262" evidence="3">
    <location>
        <begin position="26"/>
        <end position="1159"/>
    </location>
</feature>
<organism evidence="6 7">
    <name type="scientific">Clavelina lepadiformis</name>
    <name type="common">Light-bulb sea squirt</name>
    <name type="synonym">Ascidia lepadiformis</name>
    <dbReference type="NCBI Taxonomy" id="159417"/>
    <lineage>
        <taxon>Eukaryota</taxon>
        <taxon>Metazoa</taxon>
        <taxon>Chordata</taxon>
        <taxon>Tunicata</taxon>
        <taxon>Ascidiacea</taxon>
        <taxon>Aplousobranchia</taxon>
        <taxon>Clavelinidae</taxon>
        <taxon>Clavelina</taxon>
    </lineage>
</organism>
<dbReference type="InterPro" id="IPR053873">
    <property type="entry name" value="CATSPERG_C"/>
</dbReference>
<keyword evidence="2" id="KW-0812">Transmembrane</keyword>
<gene>
    <name evidence="6" type="ORF">CVLEPA_LOCUS24993</name>
</gene>
<evidence type="ECO:0000256" key="2">
    <source>
        <dbReference type="SAM" id="Phobius"/>
    </source>
</evidence>
<feature type="signal peptide" evidence="3">
    <location>
        <begin position="1"/>
        <end position="25"/>
    </location>
</feature>
<feature type="domain" description="CATSPERG N-terminal" evidence="4">
    <location>
        <begin position="69"/>
        <end position="178"/>
    </location>
</feature>
<accession>A0ABP0GKI5</accession>
<protein>
    <submittedName>
        <fullName evidence="6">Uncharacterized protein</fullName>
    </submittedName>
</protein>
<comment type="caution">
    <text evidence="6">The sequence shown here is derived from an EMBL/GenBank/DDBJ whole genome shotgun (WGS) entry which is preliminary data.</text>
</comment>
<feature type="domain" description="CATSPERG C-terminal" evidence="5">
    <location>
        <begin position="860"/>
        <end position="1048"/>
    </location>
</feature>
<evidence type="ECO:0000313" key="6">
    <source>
        <dbReference type="EMBL" id="CAK8692273.1"/>
    </source>
</evidence>
<sequence>MFLLEKMSHIIPLLLLVWNIPKGNCNIYSWKITLLEHTGDLMYHSVNMLNFGKAINLTNVFKLSSTLPFSILKNEDTYKQTNFFASSYVIQVDVFDENGRDSQSVVRSVILNGLNPTLQVEFISYDDEIDGENAKFKIAGLIKRKEINSTLVPDEFVDLSWYYPLPINNLSCYLQLSVDGISTHSFQIQDMRKVLYISDYNYLHDGNLKILNSRLTYNGLSVEIHGTNSLINIQDIVIISSDEFETTSVKKLPGLPVSGLSCEEAYETVVRLRDYLLYFSKSGIFLISRNSTGNIQKLERSESMCTLHVSASRERCAQNKILFSTNSSKLYTVEFIISQDQLSGDVSLSEVRNEQRVTACLFLTLLESDCQIVAHTFAIQGCDTKWYILIKSSSHQKYYIMEYSAFSQNNWRLLKEFGSHLPSSASNNFTEQMLFDPPQTPVTGISMNLTKISEMTTFDGALFLSGNVLLVFDKKSQILTLVWNGVSDAGTSNTITQLAFSKRQKSFSFVTENGYLWHAMYRGIEGGVFLNKNKKVISEYTNTQINNVLCLMYDSHNSLYALAVTNGSVKRFFIETAVPQKERKILRRRFSCPGLLTKSWQREFVINPPRVWPARPMAFATKSDSNIIDDTFYHNEMTFYNTSDLHAYAIATFMIFQKQRIGEKLWWRSVQRDISSQWYFHNTGVEDYIEYLFVNNLFSENQVYSYLSQYDYQINQKRVSSDCVIPPTIYLDKDKTVRLNITLAPGSNVPLLTSSQLQLFASLSNNDLLDIRITRFYHPIDAIFQVDITGQQLEQNPPGKYLQSVTASLWPWLPGGSYNITPSEDIDLFIKVGCPPALSLEFDRQQSIKILASRGRIDTFECLYDLGDGIPCFTTSEFVTSFYVQDHVSGEQTAFMGNYTLKVVAGGAGYWENIVYYTDEEIRLYNYMPGDSEALQSLVWTVLDTSDVDRMKDNKTDKLIFDSNNPASIVFECRIDSPCGSIPFGTPNPAEFFVVIEASNRGVDSSTNCDFTMRFAIHLIGIELNPKSHLAIMLVTLAIIVTFILTYYQLTDGSGKKLLIKMKWKKSSDLEIDHNYPPLKQLVKQATKSSLVTGLQIPTSGGANRRASLLTQSIYSNEPSRRRKSLAVMADLQRSSVLRNASSIAANQETEPRQDSKNP</sequence>
<dbReference type="Pfam" id="PF22840">
    <property type="entry name" value="CATSPERG_NTD"/>
    <property type="match status" value="1"/>
</dbReference>
<dbReference type="InterPro" id="IPR028246">
    <property type="entry name" value="CATSPERG"/>
</dbReference>
<dbReference type="Pfam" id="PF22846">
    <property type="entry name" value="CATSPERG_C"/>
    <property type="match status" value="1"/>
</dbReference>
<evidence type="ECO:0000313" key="7">
    <source>
        <dbReference type="Proteomes" id="UP001642483"/>
    </source>
</evidence>
<dbReference type="PANTHER" id="PTHR14327:SF1">
    <property type="entry name" value="CATION CHANNEL SPERM-ASSOCIATED AUXILIARY SUBUNIT GAMMA"/>
    <property type="match status" value="1"/>
</dbReference>
<feature type="region of interest" description="Disordered" evidence="1">
    <location>
        <begin position="1139"/>
        <end position="1159"/>
    </location>
</feature>
<feature type="compositionally biased region" description="Polar residues" evidence="1">
    <location>
        <begin position="1139"/>
        <end position="1149"/>
    </location>
</feature>